<dbReference type="AlphaFoldDB" id="D8LD55"/>
<dbReference type="EMBL" id="FN649748">
    <property type="protein sequence ID" value="CBN78422.1"/>
    <property type="molecule type" value="Genomic_DNA"/>
</dbReference>
<organism evidence="1 2">
    <name type="scientific">Ectocarpus siliculosus</name>
    <name type="common">Brown alga</name>
    <name type="synonym">Conferva siliculosa</name>
    <dbReference type="NCBI Taxonomy" id="2880"/>
    <lineage>
        <taxon>Eukaryota</taxon>
        <taxon>Sar</taxon>
        <taxon>Stramenopiles</taxon>
        <taxon>Ochrophyta</taxon>
        <taxon>PX clade</taxon>
        <taxon>Phaeophyceae</taxon>
        <taxon>Ectocarpales</taxon>
        <taxon>Ectocarpaceae</taxon>
        <taxon>Ectocarpus</taxon>
    </lineage>
</organism>
<dbReference type="OrthoDB" id="10553871at2759"/>
<dbReference type="EMBL" id="FN647822">
    <property type="protein sequence ID" value="CBN78422.1"/>
    <property type="molecule type" value="Genomic_DNA"/>
</dbReference>
<gene>
    <name evidence="1" type="ORF">Esi_0113_0066</name>
</gene>
<reference evidence="1 2" key="1">
    <citation type="journal article" date="2010" name="Nature">
        <title>The Ectocarpus genome and the independent evolution of multicellularity in brown algae.</title>
        <authorList>
            <person name="Cock J.M."/>
            <person name="Sterck L."/>
            <person name="Rouze P."/>
            <person name="Scornet D."/>
            <person name="Allen A.E."/>
            <person name="Amoutzias G."/>
            <person name="Anthouard V."/>
            <person name="Artiguenave F."/>
            <person name="Aury J.M."/>
            <person name="Badger J.H."/>
            <person name="Beszteri B."/>
            <person name="Billiau K."/>
            <person name="Bonnet E."/>
            <person name="Bothwell J.H."/>
            <person name="Bowler C."/>
            <person name="Boyen C."/>
            <person name="Brownlee C."/>
            <person name="Carrano C.J."/>
            <person name="Charrier B."/>
            <person name="Cho G.Y."/>
            <person name="Coelho S.M."/>
            <person name="Collen J."/>
            <person name="Corre E."/>
            <person name="Da Silva C."/>
            <person name="Delage L."/>
            <person name="Delaroque N."/>
            <person name="Dittami S.M."/>
            <person name="Doulbeau S."/>
            <person name="Elias M."/>
            <person name="Farnham G."/>
            <person name="Gachon C.M."/>
            <person name="Gschloessl B."/>
            <person name="Heesch S."/>
            <person name="Jabbari K."/>
            <person name="Jubin C."/>
            <person name="Kawai H."/>
            <person name="Kimura K."/>
            <person name="Kloareg B."/>
            <person name="Kupper F.C."/>
            <person name="Lang D."/>
            <person name="Le Bail A."/>
            <person name="Leblanc C."/>
            <person name="Lerouge P."/>
            <person name="Lohr M."/>
            <person name="Lopez P.J."/>
            <person name="Martens C."/>
            <person name="Maumus F."/>
            <person name="Michel G."/>
            <person name="Miranda-Saavedra D."/>
            <person name="Morales J."/>
            <person name="Moreau H."/>
            <person name="Motomura T."/>
            <person name="Nagasato C."/>
            <person name="Napoli C.A."/>
            <person name="Nelson D.R."/>
            <person name="Nyvall-Collen P."/>
            <person name="Peters A.F."/>
            <person name="Pommier C."/>
            <person name="Potin P."/>
            <person name="Poulain J."/>
            <person name="Quesneville H."/>
            <person name="Read B."/>
            <person name="Rensing S.A."/>
            <person name="Ritter A."/>
            <person name="Rousvoal S."/>
            <person name="Samanta M."/>
            <person name="Samson G."/>
            <person name="Schroeder D.C."/>
            <person name="Segurens B."/>
            <person name="Strittmatter M."/>
            <person name="Tonon T."/>
            <person name="Tregear J.W."/>
            <person name="Valentin K."/>
            <person name="von Dassow P."/>
            <person name="Yamagishi T."/>
            <person name="Van de Peer Y."/>
            <person name="Wincker P."/>
        </authorList>
    </citation>
    <scope>NUCLEOTIDE SEQUENCE [LARGE SCALE GENOMIC DNA]</scope>
    <source>
        <strain evidence="2">Ec32 / CCAP1310/4</strain>
    </source>
</reference>
<protein>
    <submittedName>
        <fullName evidence="1">Uncharacterized protein</fullName>
    </submittedName>
</protein>
<evidence type="ECO:0000313" key="2">
    <source>
        <dbReference type="Proteomes" id="UP000002630"/>
    </source>
</evidence>
<proteinExistence type="predicted"/>
<dbReference type="InParanoid" id="D8LD55"/>
<name>D8LD55_ECTSI</name>
<keyword evidence="2" id="KW-1185">Reference proteome</keyword>
<sequence>MDAFRLAKEATLRALDTPVKKRGWTGSAAATKADDGTSGLPEAVHRGVRVVKVRAQRGQMVDSRGVVRSRL</sequence>
<dbReference type="Proteomes" id="UP000002630">
    <property type="component" value="Linkage Group LG23"/>
</dbReference>
<accession>D8LD55</accession>
<evidence type="ECO:0000313" key="1">
    <source>
        <dbReference type="EMBL" id="CBN78422.1"/>
    </source>
</evidence>